<keyword evidence="8" id="KW-1185">Reference proteome</keyword>
<accession>A0A370HVF6</accession>
<evidence type="ECO:0000313" key="8">
    <source>
        <dbReference type="Proteomes" id="UP000254925"/>
    </source>
</evidence>
<evidence type="ECO:0000313" key="7">
    <source>
        <dbReference type="EMBL" id="RDI62499.1"/>
    </source>
</evidence>
<comment type="caution">
    <text evidence="7">The sequence shown here is derived from an EMBL/GenBank/DDBJ whole genome shotgun (WGS) entry which is preliminary data.</text>
</comment>
<dbReference type="AlphaFoldDB" id="A0A370HVF6"/>
<dbReference type="PROSITE" id="PS01081">
    <property type="entry name" value="HTH_TETR_1"/>
    <property type="match status" value="1"/>
</dbReference>
<evidence type="ECO:0000256" key="2">
    <source>
        <dbReference type="ARBA" id="ARBA00023125"/>
    </source>
</evidence>
<dbReference type="RefSeq" id="WP_245429721.1">
    <property type="nucleotide sequence ID" value="NZ_QQBB01000001.1"/>
</dbReference>
<dbReference type="SUPFAM" id="SSF46689">
    <property type="entry name" value="Homeodomain-like"/>
    <property type="match status" value="1"/>
</dbReference>
<feature type="region of interest" description="Disordered" evidence="5">
    <location>
        <begin position="1"/>
        <end position="20"/>
    </location>
</feature>
<proteinExistence type="predicted"/>
<sequence length="206" mass="22642">MSSQKASEKDNAAIRTPQRRRGRERVAALLKAGEEIFAEKGFDAATMTEIAARAGASIGSLYQFFPTKELLADALQTADGEALYGMLEALGQTSEQMTPAELLDRLFQDLSAFLLSHPAFVLLVDRPAADKAQKSDRRNRMRGQIARLLSQTKPPLSQERADVLAVIILHLMRVAAAVSGEADLPVRDAVLQDLRAMLMRQVNEPR</sequence>
<protein>
    <submittedName>
        <fullName evidence="7">TetR family transcriptional regulator</fullName>
    </submittedName>
</protein>
<evidence type="ECO:0000256" key="5">
    <source>
        <dbReference type="SAM" id="MobiDB-lite"/>
    </source>
</evidence>
<dbReference type="InterPro" id="IPR001647">
    <property type="entry name" value="HTH_TetR"/>
</dbReference>
<gene>
    <name evidence="7" type="ORF">DES45_101769</name>
</gene>
<dbReference type="InterPro" id="IPR009057">
    <property type="entry name" value="Homeodomain-like_sf"/>
</dbReference>
<dbReference type="Gene3D" id="1.10.357.10">
    <property type="entry name" value="Tetracycline Repressor, domain 2"/>
    <property type="match status" value="1"/>
</dbReference>
<keyword evidence="2 4" id="KW-0238">DNA-binding</keyword>
<dbReference type="PANTHER" id="PTHR30055:SF234">
    <property type="entry name" value="HTH-TYPE TRANSCRIPTIONAL REGULATOR BETI"/>
    <property type="match status" value="1"/>
</dbReference>
<evidence type="ECO:0000256" key="1">
    <source>
        <dbReference type="ARBA" id="ARBA00023015"/>
    </source>
</evidence>
<name>A0A370HVF6_9HYPH</name>
<dbReference type="PRINTS" id="PR00455">
    <property type="entry name" value="HTHTETR"/>
</dbReference>
<feature type="compositionally biased region" description="Basic and acidic residues" evidence="5">
    <location>
        <begin position="1"/>
        <end position="12"/>
    </location>
</feature>
<dbReference type="Proteomes" id="UP000254925">
    <property type="component" value="Unassembled WGS sequence"/>
</dbReference>
<dbReference type="PROSITE" id="PS50977">
    <property type="entry name" value="HTH_TETR_2"/>
    <property type="match status" value="1"/>
</dbReference>
<dbReference type="GO" id="GO:0003700">
    <property type="term" value="F:DNA-binding transcription factor activity"/>
    <property type="evidence" value="ECO:0007669"/>
    <property type="project" value="TreeGrafter"/>
</dbReference>
<keyword evidence="1" id="KW-0805">Transcription regulation</keyword>
<keyword evidence="3" id="KW-0804">Transcription</keyword>
<evidence type="ECO:0000256" key="3">
    <source>
        <dbReference type="ARBA" id="ARBA00023163"/>
    </source>
</evidence>
<dbReference type="InterPro" id="IPR041669">
    <property type="entry name" value="TetR_C_15"/>
</dbReference>
<dbReference type="InterPro" id="IPR023772">
    <property type="entry name" value="DNA-bd_HTH_TetR-type_CS"/>
</dbReference>
<feature type="DNA-binding region" description="H-T-H motif" evidence="4">
    <location>
        <begin position="46"/>
        <end position="65"/>
    </location>
</feature>
<dbReference type="Pfam" id="PF00440">
    <property type="entry name" value="TetR_N"/>
    <property type="match status" value="1"/>
</dbReference>
<evidence type="ECO:0000259" key="6">
    <source>
        <dbReference type="PROSITE" id="PS50977"/>
    </source>
</evidence>
<dbReference type="EMBL" id="QQBB01000001">
    <property type="protein sequence ID" value="RDI62499.1"/>
    <property type="molecule type" value="Genomic_DNA"/>
</dbReference>
<dbReference type="PANTHER" id="PTHR30055">
    <property type="entry name" value="HTH-TYPE TRANSCRIPTIONAL REGULATOR RUTR"/>
    <property type="match status" value="1"/>
</dbReference>
<dbReference type="GO" id="GO:0000976">
    <property type="term" value="F:transcription cis-regulatory region binding"/>
    <property type="evidence" value="ECO:0007669"/>
    <property type="project" value="TreeGrafter"/>
</dbReference>
<evidence type="ECO:0000256" key="4">
    <source>
        <dbReference type="PROSITE-ProRule" id="PRU00335"/>
    </source>
</evidence>
<reference evidence="7 8" key="1">
    <citation type="submission" date="2018-07" db="EMBL/GenBank/DDBJ databases">
        <title>Genomic Encyclopedia of Type Strains, Phase IV (KMG-IV): sequencing the most valuable type-strain genomes for metagenomic binning, comparative biology and taxonomic classification.</title>
        <authorList>
            <person name="Goeker M."/>
        </authorList>
    </citation>
    <scope>NUCLEOTIDE SEQUENCE [LARGE SCALE GENOMIC DNA]</scope>
    <source>
        <strain evidence="7 8">DSM 14364</strain>
    </source>
</reference>
<organism evidence="7 8">
    <name type="scientific">Microvirga subterranea</name>
    <dbReference type="NCBI Taxonomy" id="186651"/>
    <lineage>
        <taxon>Bacteria</taxon>
        <taxon>Pseudomonadati</taxon>
        <taxon>Pseudomonadota</taxon>
        <taxon>Alphaproteobacteria</taxon>
        <taxon>Hyphomicrobiales</taxon>
        <taxon>Methylobacteriaceae</taxon>
        <taxon>Microvirga</taxon>
    </lineage>
</organism>
<dbReference type="InterPro" id="IPR050109">
    <property type="entry name" value="HTH-type_TetR-like_transc_reg"/>
</dbReference>
<feature type="domain" description="HTH tetR-type" evidence="6">
    <location>
        <begin position="23"/>
        <end position="83"/>
    </location>
</feature>
<dbReference type="Pfam" id="PF17918">
    <property type="entry name" value="TetR_C_15"/>
    <property type="match status" value="1"/>
</dbReference>